<name>A0A4V2UQY5_9PROT</name>
<evidence type="ECO:0000256" key="11">
    <source>
        <dbReference type="ARBA" id="ARBA00023136"/>
    </source>
</evidence>
<evidence type="ECO:0000256" key="17">
    <source>
        <dbReference type="SAM" id="SignalP"/>
    </source>
</evidence>
<dbReference type="InterPro" id="IPR010917">
    <property type="entry name" value="TonB_rcpt_CS"/>
</dbReference>
<keyword evidence="7 17" id="KW-0732">Signal</keyword>
<evidence type="ECO:0000313" key="20">
    <source>
        <dbReference type="EMBL" id="TCS73246.1"/>
    </source>
</evidence>
<evidence type="ECO:0000256" key="5">
    <source>
        <dbReference type="ARBA" id="ARBA00022496"/>
    </source>
</evidence>
<keyword evidence="9" id="KW-0406">Ion transport</keyword>
<evidence type="ECO:0000256" key="6">
    <source>
        <dbReference type="ARBA" id="ARBA00022692"/>
    </source>
</evidence>
<evidence type="ECO:0000256" key="4">
    <source>
        <dbReference type="ARBA" id="ARBA00022452"/>
    </source>
</evidence>
<evidence type="ECO:0000256" key="12">
    <source>
        <dbReference type="ARBA" id="ARBA00023170"/>
    </source>
</evidence>
<proteinExistence type="inferred from homology"/>
<dbReference type="Pfam" id="PF07715">
    <property type="entry name" value="Plug"/>
    <property type="match status" value="1"/>
</dbReference>
<feature type="domain" description="TonB-dependent receptor plug" evidence="19">
    <location>
        <begin position="43"/>
        <end position="151"/>
    </location>
</feature>
<keyword evidence="13 14" id="KW-0998">Cell outer membrane</keyword>
<dbReference type="EMBL" id="SLZY01000002">
    <property type="protein sequence ID" value="TCS73246.1"/>
    <property type="molecule type" value="Genomic_DNA"/>
</dbReference>
<evidence type="ECO:0000313" key="21">
    <source>
        <dbReference type="Proteomes" id="UP000295135"/>
    </source>
</evidence>
<feature type="chain" id="PRO_5020502784" evidence="17">
    <location>
        <begin position="25"/>
        <end position="690"/>
    </location>
</feature>
<dbReference type="CDD" id="cd01347">
    <property type="entry name" value="ligand_gated_channel"/>
    <property type="match status" value="1"/>
</dbReference>
<dbReference type="Pfam" id="PF00593">
    <property type="entry name" value="TonB_dep_Rec_b-barrel"/>
    <property type="match status" value="1"/>
</dbReference>
<accession>A0A4V2UQY5</accession>
<dbReference type="InterPro" id="IPR037066">
    <property type="entry name" value="Plug_dom_sf"/>
</dbReference>
<dbReference type="PROSITE" id="PS52016">
    <property type="entry name" value="TONB_DEPENDENT_REC_3"/>
    <property type="match status" value="1"/>
</dbReference>
<evidence type="ECO:0000256" key="2">
    <source>
        <dbReference type="ARBA" id="ARBA00009810"/>
    </source>
</evidence>
<dbReference type="Proteomes" id="UP000295135">
    <property type="component" value="Unassembled WGS sequence"/>
</dbReference>
<keyword evidence="6 14" id="KW-0812">Transmembrane</keyword>
<feature type="short sequence motif" description="TonB C-terminal box" evidence="15">
    <location>
        <begin position="673"/>
        <end position="690"/>
    </location>
</feature>
<feature type="domain" description="TonB-dependent receptor-like beta-barrel" evidence="18">
    <location>
        <begin position="260"/>
        <end position="655"/>
    </location>
</feature>
<dbReference type="InterPro" id="IPR036942">
    <property type="entry name" value="Beta-barrel_TonB_sf"/>
</dbReference>
<keyword evidence="8" id="KW-0408">Iron</keyword>
<evidence type="ECO:0000256" key="3">
    <source>
        <dbReference type="ARBA" id="ARBA00022448"/>
    </source>
</evidence>
<keyword evidence="10 16" id="KW-0798">TonB box</keyword>
<keyword evidence="11 14" id="KW-0472">Membrane</keyword>
<evidence type="ECO:0000256" key="15">
    <source>
        <dbReference type="PROSITE-ProRule" id="PRU10144"/>
    </source>
</evidence>
<dbReference type="RefSeq" id="WP_126458275.1">
    <property type="nucleotide sequence ID" value="NZ_AP018721.1"/>
</dbReference>
<evidence type="ECO:0000256" key="16">
    <source>
        <dbReference type="RuleBase" id="RU003357"/>
    </source>
</evidence>
<dbReference type="PROSITE" id="PS01156">
    <property type="entry name" value="TONB_DEPENDENT_REC_2"/>
    <property type="match status" value="1"/>
</dbReference>
<keyword evidence="3 14" id="KW-0813">Transport</keyword>
<evidence type="ECO:0000256" key="1">
    <source>
        <dbReference type="ARBA" id="ARBA00004571"/>
    </source>
</evidence>
<dbReference type="OrthoDB" id="9760620at2"/>
<evidence type="ECO:0000256" key="10">
    <source>
        <dbReference type="ARBA" id="ARBA00023077"/>
    </source>
</evidence>
<reference evidence="20 21" key="1">
    <citation type="submission" date="2019-03" db="EMBL/GenBank/DDBJ databases">
        <title>Genomic Encyclopedia of Type Strains, Phase IV (KMG-IV): sequencing the most valuable type-strain genomes for metagenomic binning, comparative biology and taxonomic classification.</title>
        <authorList>
            <person name="Goeker M."/>
        </authorList>
    </citation>
    <scope>NUCLEOTIDE SEQUENCE [LARGE SCALE GENOMIC DNA]</scope>
    <source>
        <strain evidence="20 21">DSM 103923</strain>
    </source>
</reference>
<protein>
    <submittedName>
        <fullName evidence="20">Iron complex outermembrane receptor protein</fullName>
    </submittedName>
</protein>
<evidence type="ECO:0000259" key="19">
    <source>
        <dbReference type="Pfam" id="PF07715"/>
    </source>
</evidence>
<comment type="caution">
    <text evidence="20">The sequence shown here is derived from an EMBL/GenBank/DDBJ whole genome shotgun (WGS) entry which is preliminary data.</text>
</comment>
<organism evidence="20 21">
    <name type="scientific">Sulfuritortus calidifontis</name>
    <dbReference type="NCBI Taxonomy" id="1914471"/>
    <lineage>
        <taxon>Bacteria</taxon>
        <taxon>Pseudomonadati</taxon>
        <taxon>Pseudomonadota</taxon>
        <taxon>Betaproteobacteria</taxon>
        <taxon>Nitrosomonadales</taxon>
        <taxon>Thiobacillaceae</taxon>
        <taxon>Sulfuritortus</taxon>
    </lineage>
</organism>
<comment type="similarity">
    <text evidence="2 14 16">Belongs to the TonB-dependent receptor family.</text>
</comment>
<dbReference type="GO" id="GO:0015344">
    <property type="term" value="F:siderophore uptake transmembrane transporter activity"/>
    <property type="evidence" value="ECO:0007669"/>
    <property type="project" value="TreeGrafter"/>
</dbReference>
<feature type="signal peptide" evidence="17">
    <location>
        <begin position="1"/>
        <end position="24"/>
    </location>
</feature>
<dbReference type="InterPro" id="IPR039426">
    <property type="entry name" value="TonB-dep_rcpt-like"/>
</dbReference>
<dbReference type="Gene3D" id="2.170.130.10">
    <property type="entry name" value="TonB-dependent receptor, plug domain"/>
    <property type="match status" value="1"/>
</dbReference>
<dbReference type="SUPFAM" id="SSF56935">
    <property type="entry name" value="Porins"/>
    <property type="match status" value="1"/>
</dbReference>
<dbReference type="InterPro" id="IPR000531">
    <property type="entry name" value="Beta-barrel_TonB"/>
</dbReference>
<dbReference type="PANTHER" id="PTHR32552:SF68">
    <property type="entry name" value="FERRICHROME OUTER MEMBRANE TRANSPORTER_PHAGE RECEPTOR"/>
    <property type="match status" value="1"/>
</dbReference>
<comment type="subcellular location">
    <subcellularLocation>
        <location evidence="1 14">Cell outer membrane</location>
        <topology evidence="1 14">Multi-pass membrane protein</topology>
    </subcellularLocation>
</comment>
<dbReference type="InterPro" id="IPR012910">
    <property type="entry name" value="Plug_dom"/>
</dbReference>
<keyword evidence="12 20" id="KW-0675">Receptor</keyword>
<dbReference type="GO" id="GO:0009279">
    <property type="term" value="C:cell outer membrane"/>
    <property type="evidence" value="ECO:0007669"/>
    <property type="project" value="UniProtKB-SubCell"/>
</dbReference>
<evidence type="ECO:0000256" key="7">
    <source>
        <dbReference type="ARBA" id="ARBA00022729"/>
    </source>
</evidence>
<keyword evidence="21" id="KW-1185">Reference proteome</keyword>
<dbReference type="Gene3D" id="2.40.170.20">
    <property type="entry name" value="TonB-dependent receptor, beta-barrel domain"/>
    <property type="match status" value="1"/>
</dbReference>
<evidence type="ECO:0000256" key="13">
    <source>
        <dbReference type="ARBA" id="ARBA00023237"/>
    </source>
</evidence>
<evidence type="ECO:0000256" key="14">
    <source>
        <dbReference type="PROSITE-ProRule" id="PRU01360"/>
    </source>
</evidence>
<gene>
    <name evidence="20" type="ORF">EDC61_10214</name>
</gene>
<dbReference type="AlphaFoldDB" id="A0A4V2UQY5"/>
<keyword evidence="4 14" id="KW-1134">Transmembrane beta strand</keyword>
<sequence length="690" mass="76977">MKPDIRLKLLPLLCLQAAAGWAAAAERLEEVSVTATREARATAEVPQAIAVVGKAELEDKKMFNLKEATQGIPGVLIDSKNGGFDARLIIRGAGLKAAYGIREIMVLRDGVPLSDPDSFTRLDFIDTQDIERIEIAKGPGNLFAAGSVGGAVQILSKSVFDDAANNLKLGVGSEGTQNYHLRYGKTGGQQALALTATHRKMDNDWRYWNQFDTTQTSLKHGLMLDGGTLESEVSYAEANMQLPGAMNQALYEQFVRTGEQTGTSEAWKHSGRYSKVWFLNSKYEKEFGDFTFKPRVYYNTWYHYHPVTGIINETEDWVWNLGADIEGQWRHRGGSLVGGVTLRQERTPDARKYQYRDYTTGFGGRITATLSDAKGALAEIDDATSLLTGVYLQESWRPTERWIVDIGLRYDVVRFEDDNNQIWKYDYVSGKYVAGAGITHSEKTFRLPAPKLAVSYRLSDGLHLFGMVAQAGQIPAQSEFSSNPALNAPISRNHELGLKGRGKGWQFDASAYYNPVKNEIVQQSNGGVTSYVNAGKTDKRGMELTGSVELGRGWEVGGHYGYADYSYESFNEVIGGTNYDRSGKQLPFVPRHQYGLFLGWKPASGWRLRLASNSWGEYWLDNANSQKYEGWEWITNLSVAYERDGHSLTLNLDNLFDEHYAAEVKKDTTGKVSYTAAAPRTLMLTYRYGF</sequence>
<keyword evidence="5" id="KW-0410">Iron transport</keyword>
<evidence type="ECO:0000259" key="18">
    <source>
        <dbReference type="Pfam" id="PF00593"/>
    </source>
</evidence>
<evidence type="ECO:0000256" key="8">
    <source>
        <dbReference type="ARBA" id="ARBA00023004"/>
    </source>
</evidence>
<dbReference type="PANTHER" id="PTHR32552">
    <property type="entry name" value="FERRICHROME IRON RECEPTOR-RELATED"/>
    <property type="match status" value="1"/>
</dbReference>
<evidence type="ECO:0000256" key="9">
    <source>
        <dbReference type="ARBA" id="ARBA00023065"/>
    </source>
</evidence>